<comment type="caution">
    <text evidence="1">The sequence shown here is derived from an EMBL/GenBank/DDBJ whole genome shotgun (WGS) entry which is preliminary data.</text>
</comment>
<organism evidence="1 2">
    <name type="scientific">Neofusicoccum parvum</name>
    <dbReference type="NCBI Taxonomy" id="310453"/>
    <lineage>
        <taxon>Eukaryota</taxon>
        <taxon>Fungi</taxon>
        <taxon>Dikarya</taxon>
        <taxon>Ascomycota</taxon>
        <taxon>Pezizomycotina</taxon>
        <taxon>Dothideomycetes</taxon>
        <taxon>Dothideomycetes incertae sedis</taxon>
        <taxon>Botryosphaeriales</taxon>
        <taxon>Botryosphaeriaceae</taxon>
        <taxon>Neofusicoccum</taxon>
    </lineage>
</organism>
<keyword evidence="2" id="KW-1185">Reference proteome</keyword>
<dbReference type="Proteomes" id="UP001165186">
    <property type="component" value="Unassembled WGS sequence"/>
</dbReference>
<reference evidence="1" key="1">
    <citation type="submission" date="2024-09" db="EMBL/GenBank/DDBJ databases">
        <title>Draft Genome Sequences of Neofusicoccum parvum.</title>
        <authorList>
            <person name="Ashida A."/>
            <person name="Camagna M."/>
            <person name="Tanaka A."/>
            <person name="Takemoto D."/>
        </authorList>
    </citation>
    <scope>NUCLEOTIDE SEQUENCE</scope>
    <source>
        <strain evidence="1">PPO83</strain>
    </source>
</reference>
<dbReference type="EMBL" id="BSXG01000119">
    <property type="protein sequence ID" value="GME45374.1"/>
    <property type="molecule type" value="Genomic_DNA"/>
</dbReference>
<evidence type="ECO:0000313" key="2">
    <source>
        <dbReference type="Proteomes" id="UP001165186"/>
    </source>
</evidence>
<accession>A0ACB5SLF6</accession>
<name>A0ACB5SLF6_9PEZI</name>
<evidence type="ECO:0000313" key="1">
    <source>
        <dbReference type="EMBL" id="GME45374.1"/>
    </source>
</evidence>
<sequence>MHGALCSFSTTWKRQSHATAPQHQPERKQIAILGGGITGLTAAYYASKRFPDATITLFESTHRLGGVIDSVHTDVGNGSMVCDTGPRTLRANAPRAFVTLDLIRTLNLTARLHPIPRTYPAASTRFLLSPHHPTPTLLRLPTGGAHLLPTSLPPLSALLNPLAHHRSPLASLPSLARTLLPALLHDALLAPPRPRSLADESVLAFATRRWGPRAAADLAAAVVQGVWAGEAGRLSARACLAGMWAAEGGLVGGRGWGGVVGRMVRGVEGGEAEEGEGRFLRGLWEARRVGEGVGVGGLSVYTFKGGMGALTAAVEGEVRRRGNVGVVTGAVVTGVGAREGGVEVTVGGVAREFTHVVAATPVNHFISAAKLSLSTMQEATVMVVTLCYQKSRLNCPYHGFGYLVPPSVPRSLNPEQAIGVVFDSDALAGQDSSSGTKITVIIGGGYWAGLKEYPSKEEGTAMAKRVLERHLGLRDEPVAAVATLQRDAIPQYEVGYFERMKELRQELLTRFGGRVRVAGKCYAGIGVHDCIFSGRMVAERLDEEGLTGLEQFEKG</sequence>
<gene>
    <name evidence="1" type="primary">g2000</name>
    <name evidence="1" type="ORF">NpPPO83_00002000</name>
</gene>
<proteinExistence type="predicted"/>
<protein>
    <submittedName>
        <fullName evidence="1">Protoporphyrinogen oxidase</fullName>
    </submittedName>
</protein>